<reference evidence="3" key="1">
    <citation type="submission" date="2022-05" db="EMBL/GenBank/DDBJ databases">
        <authorList>
            <person name="Oliphant S.A."/>
            <person name="Watson-Haigh N.S."/>
            <person name="Sumby K.M."/>
            <person name="Gardner J.M."/>
            <person name="Jiranek V."/>
        </authorList>
    </citation>
    <scope>NUCLEOTIDE SEQUENCE</scope>
    <source>
        <strain evidence="3">KI11_C11</strain>
    </source>
</reference>
<keyword evidence="2" id="KW-0732">Signal</keyword>
<proteinExistence type="predicted"/>
<feature type="compositionally biased region" description="Low complexity" evidence="1">
    <location>
        <begin position="53"/>
        <end position="125"/>
    </location>
</feature>
<organism evidence="3 4">
    <name type="scientific">Fructilactobacillus hinvesii</name>
    <dbReference type="NCBI Taxonomy" id="2940300"/>
    <lineage>
        <taxon>Bacteria</taxon>
        <taxon>Bacillati</taxon>
        <taxon>Bacillota</taxon>
        <taxon>Bacilli</taxon>
        <taxon>Lactobacillales</taxon>
        <taxon>Lactobacillaceae</taxon>
        <taxon>Fructilactobacillus</taxon>
    </lineage>
</organism>
<feature type="signal peptide" evidence="2">
    <location>
        <begin position="1"/>
        <end position="23"/>
    </location>
</feature>
<gene>
    <name evidence="3" type="ORF">M3M39_01515</name>
</gene>
<dbReference type="Proteomes" id="UP001057025">
    <property type="component" value="Chromosome"/>
</dbReference>
<evidence type="ECO:0008006" key="5">
    <source>
        <dbReference type="Google" id="ProtNLM"/>
    </source>
</evidence>
<evidence type="ECO:0000256" key="1">
    <source>
        <dbReference type="SAM" id="MobiDB-lite"/>
    </source>
</evidence>
<sequence length="195" mass="21025">MKKKGLVVIPLALTLLISLTACENTQSKATNSQTKTEHQQTNKKKSNEKKKNQTSTKDNQDNSANVTNQNNQNQTTDAATTTQNDDTNNATTSNQANGNNSATNQDSDTNNDSNQNPSQDSQQQNGTGTVINTSEAAVNVLKNAFGNNPDYMYDVMSTDNGVYEIKMSSKLLRSQGGSGTIGLYNVMPDGSYSLK</sequence>
<accession>A0ABY5BUS1</accession>
<evidence type="ECO:0000313" key="4">
    <source>
        <dbReference type="Proteomes" id="UP001057025"/>
    </source>
</evidence>
<keyword evidence="4" id="KW-1185">Reference proteome</keyword>
<protein>
    <recommendedName>
        <fullName evidence="5">Lipoprotein</fullName>
    </recommendedName>
</protein>
<dbReference type="RefSeq" id="WP_252797473.1">
    <property type="nucleotide sequence ID" value="NZ_CP097118.1"/>
</dbReference>
<name>A0ABY5BUS1_9LACO</name>
<evidence type="ECO:0000256" key="2">
    <source>
        <dbReference type="SAM" id="SignalP"/>
    </source>
</evidence>
<dbReference type="EMBL" id="CP097118">
    <property type="protein sequence ID" value="USS88187.1"/>
    <property type="molecule type" value="Genomic_DNA"/>
</dbReference>
<feature type="chain" id="PRO_5046446991" description="Lipoprotein" evidence="2">
    <location>
        <begin position="24"/>
        <end position="195"/>
    </location>
</feature>
<dbReference type="PROSITE" id="PS51257">
    <property type="entry name" value="PROKAR_LIPOPROTEIN"/>
    <property type="match status" value="1"/>
</dbReference>
<feature type="region of interest" description="Disordered" evidence="1">
    <location>
        <begin position="26"/>
        <end position="127"/>
    </location>
</feature>
<evidence type="ECO:0000313" key="3">
    <source>
        <dbReference type="EMBL" id="USS88187.1"/>
    </source>
</evidence>